<proteinExistence type="inferred from homology"/>
<gene>
    <name evidence="6" type="ORF">L210DRAFT_854124</name>
    <name evidence="7" type="ORF">L210DRAFT_874729</name>
</gene>
<accession>A0AAD4BHY0</accession>
<dbReference type="EMBL" id="WHUW01000060">
    <property type="protein sequence ID" value="KAF8430589.1"/>
    <property type="molecule type" value="Genomic_DNA"/>
</dbReference>
<feature type="region of interest" description="Disordered" evidence="5">
    <location>
        <begin position="26"/>
        <end position="45"/>
    </location>
</feature>
<dbReference type="Gene3D" id="1.20.5.500">
    <property type="entry name" value="Single helix bin"/>
    <property type="match status" value="1"/>
</dbReference>
<dbReference type="EMBL" id="WHUW01000016">
    <property type="protein sequence ID" value="KAF8438481.1"/>
    <property type="molecule type" value="Genomic_DNA"/>
</dbReference>
<comment type="similarity">
    <text evidence="2 4">Belongs to the ATPase inhibitor family.</text>
</comment>
<organism evidence="6 8">
    <name type="scientific">Boletus edulis BED1</name>
    <dbReference type="NCBI Taxonomy" id="1328754"/>
    <lineage>
        <taxon>Eukaryota</taxon>
        <taxon>Fungi</taxon>
        <taxon>Dikarya</taxon>
        <taxon>Basidiomycota</taxon>
        <taxon>Agaricomycotina</taxon>
        <taxon>Agaricomycetes</taxon>
        <taxon>Agaricomycetidae</taxon>
        <taxon>Boletales</taxon>
        <taxon>Boletineae</taxon>
        <taxon>Boletaceae</taxon>
        <taxon>Boletoideae</taxon>
        <taxon>Boletus</taxon>
    </lineage>
</organism>
<evidence type="ECO:0000256" key="4">
    <source>
        <dbReference type="RuleBase" id="RU368087"/>
    </source>
</evidence>
<evidence type="ECO:0000313" key="7">
    <source>
        <dbReference type="EMBL" id="KAF8438481.1"/>
    </source>
</evidence>
<evidence type="ECO:0000313" key="6">
    <source>
        <dbReference type="EMBL" id="KAF8430589.1"/>
    </source>
</evidence>
<sequence>MLSIATHRVPATIATRAALVRAYSSSSREGSVAQSREFGKKERAHEDQYVRRHEAELLRKLKTQVCQMCCSQLQYSMLV</sequence>
<dbReference type="GO" id="GO:0042030">
    <property type="term" value="F:ATPase inhibitor activity"/>
    <property type="evidence" value="ECO:0007669"/>
    <property type="project" value="InterPro"/>
</dbReference>
<dbReference type="AlphaFoldDB" id="A0AAD4BHY0"/>
<keyword evidence="3" id="KW-0496">Mitochondrion</keyword>
<comment type="caution">
    <text evidence="6">The sequence shown here is derived from an EMBL/GenBank/DDBJ whole genome shotgun (WGS) entry which is preliminary data.</text>
</comment>
<protein>
    <recommendedName>
        <fullName evidence="4">ATPase inhibitor, mitochondrial</fullName>
    </recommendedName>
</protein>
<evidence type="ECO:0000256" key="3">
    <source>
        <dbReference type="ARBA" id="ARBA00023128"/>
    </source>
</evidence>
<dbReference type="Pfam" id="PF04568">
    <property type="entry name" value="IATP"/>
    <property type="match status" value="1"/>
</dbReference>
<dbReference type="GO" id="GO:0005739">
    <property type="term" value="C:mitochondrion"/>
    <property type="evidence" value="ECO:0007669"/>
    <property type="project" value="UniProtKB-SubCell"/>
</dbReference>
<dbReference type="InterPro" id="IPR007648">
    <property type="entry name" value="ATPase_inhibitor_mt"/>
</dbReference>
<evidence type="ECO:0000256" key="5">
    <source>
        <dbReference type="SAM" id="MobiDB-lite"/>
    </source>
</evidence>
<name>A0AAD4BHY0_BOLED</name>
<keyword evidence="8" id="KW-1185">Reference proteome</keyword>
<evidence type="ECO:0000256" key="2">
    <source>
        <dbReference type="ARBA" id="ARBA00010901"/>
    </source>
</evidence>
<reference evidence="6" key="2">
    <citation type="journal article" date="2020" name="Nat. Commun.">
        <title>Large-scale genome sequencing of mycorrhizal fungi provides insights into the early evolution of symbiotic traits.</title>
        <authorList>
            <person name="Miyauchi S."/>
            <person name="Kiss E."/>
            <person name="Kuo A."/>
            <person name="Drula E."/>
            <person name="Kohler A."/>
            <person name="Sanchez-Garcia M."/>
            <person name="Morin E."/>
            <person name="Andreopoulos B."/>
            <person name="Barry K.W."/>
            <person name="Bonito G."/>
            <person name="Buee M."/>
            <person name="Carver A."/>
            <person name="Chen C."/>
            <person name="Cichocki N."/>
            <person name="Clum A."/>
            <person name="Culley D."/>
            <person name="Crous P.W."/>
            <person name="Fauchery L."/>
            <person name="Girlanda M."/>
            <person name="Hayes R.D."/>
            <person name="Keri Z."/>
            <person name="LaButti K."/>
            <person name="Lipzen A."/>
            <person name="Lombard V."/>
            <person name="Magnuson J."/>
            <person name="Maillard F."/>
            <person name="Murat C."/>
            <person name="Nolan M."/>
            <person name="Ohm R.A."/>
            <person name="Pangilinan J."/>
            <person name="Pereira M.F."/>
            <person name="Perotto S."/>
            <person name="Peter M."/>
            <person name="Pfister S."/>
            <person name="Riley R."/>
            <person name="Sitrit Y."/>
            <person name="Stielow J.B."/>
            <person name="Szollosi G."/>
            <person name="Zifcakova L."/>
            <person name="Stursova M."/>
            <person name="Spatafora J.W."/>
            <person name="Tedersoo L."/>
            <person name="Vaario L.M."/>
            <person name="Yamada A."/>
            <person name="Yan M."/>
            <person name="Wang P."/>
            <person name="Xu J."/>
            <person name="Bruns T."/>
            <person name="Baldrian P."/>
            <person name="Vilgalys R."/>
            <person name="Dunand C."/>
            <person name="Henrissat B."/>
            <person name="Grigoriev I.V."/>
            <person name="Hibbett D."/>
            <person name="Nagy L.G."/>
            <person name="Martin F.M."/>
        </authorList>
    </citation>
    <scope>NUCLEOTIDE SEQUENCE</scope>
    <source>
        <strain evidence="6">BED1</strain>
    </source>
</reference>
<comment type="function">
    <text evidence="4">Inhibits the enzyme activity of ATPase.</text>
</comment>
<dbReference type="Proteomes" id="UP001194468">
    <property type="component" value="Unassembled WGS sequence"/>
</dbReference>
<reference evidence="6" key="1">
    <citation type="submission" date="2019-10" db="EMBL/GenBank/DDBJ databases">
        <authorList>
            <consortium name="DOE Joint Genome Institute"/>
            <person name="Kuo A."/>
            <person name="Miyauchi S."/>
            <person name="Kiss E."/>
            <person name="Drula E."/>
            <person name="Kohler A."/>
            <person name="Sanchez-Garcia M."/>
            <person name="Andreopoulos B."/>
            <person name="Barry K.W."/>
            <person name="Bonito G."/>
            <person name="Buee M."/>
            <person name="Carver A."/>
            <person name="Chen C."/>
            <person name="Cichocki N."/>
            <person name="Clum A."/>
            <person name="Culley D."/>
            <person name="Crous P.W."/>
            <person name="Fauchery L."/>
            <person name="Girlanda M."/>
            <person name="Hayes R."/>
            <person name="Keri Z."/>
            <person name="LaButti K."/>
            <person name="Lipzen A."/>
            <person name="Lombard V."/>
            <person name="Magnuson J."/>
            <person name="Maillard F."/>
            <person name="Morin E."/>
            <person name="Murat C."/>
            <person name="Nolan M."/>
            <person name="Ohm R."/>
            <person name="Pangilinan J."/>
            <person name="Pereira M."/>
            <person name="Perotto S."/>
            <person name="Peter M."/>
            <person name="Riley R."/>
            <person name="Sitrit Y."/>
            <person name="Stielow B."/>
            <person name="Szollosi G."/>
            <person name="Zifcakova L."/>
            <person name="Stursova M."/>
            <person name="Spatafora J.W."/>
            <person name="Tedersoo L."/>
            <person name="Vaario L.-M."/>
            <person name="Yamada A."/>
            <person name="Yan M."/>
            <person name="Wang P."/>
            <person name="Xu J."/>
            <person name="Bruns T."/>
            <person name="Baldrian P."/>
            <person name="Vilgalys R."/>
            <person name="Henrissat B."/>
            <person name="Grigoriev I.V."/>
            <person name="Hibbett D."/>
            <person name="Nagy L.G."/>
            <person name="Martin F.M."/>
        </authorList>
    </citation>
    <scope>NUCLEOTIDE SEQUENCE</scope>
    <source>
        <strain evidence="6">BED1</strain>
    </source>
</reference>
<comment type="subcellular location">
    <subcellularLocation>
        <location evidence="1">Mitochondrion</location>
    </subcellularLocation>
</comment>
<evidence type="ECO:0000313" key="8">
    <source>
        <dbReference type="Proteomes" id="UP001194468"/>
    </source>
</evidence>
<evidence type="ECO:0000256" key="1">
    <source>
        <dbReference type="ARBA" id="ARBA00004173"/>
    </source>
</evidence>